<evidence type="ECO:0000256" key="1">
    <source>
        <dbReference type="PROSITE-ProRule" id="PRU00103"/>
    </source>
</evidence>
<feature type="compositionally biased region" description="Polar residues" evidence="2">
    <location>
        <begin position="865"/>
        <end position="879"/>
    </location>
</feature>
<dbReference type="AlphaFoldDB" id="A0A1S3GZJ4"/>
<reference evidence="4" key="1">
    <citation type="journal article" date="2015" name="Nat. Commun.">
        <title>The Lingula genome provides insights into brachiopod evolution and the origin of phosphate biomineralization.</title>
        <authorList>
            <person name="Luo Y.J."/>
            <person name="Takeuchi T."/>
            <person name="Koyanagi R."/>
            <person name="Yamada L."/>
            <person name="Kanda M."/>
            <person name="Khalturina M."/>
            <person name="Fujie M."/>
            <person name="Yamasaki S.I."/>
            <person name="Endo K."/>
            <person name="Satoh N."/>
        </authorList>
    </citation>
    <scope>NUCLEOTIDE SEQUENCE</scope>
</reference>
<dbReference type="PANTHER" id="PTHR21467:SF0">
    <property type="entry name" value="SERINE_THREONINE-PROTEIN PHOSPHATASE 4 REGULATORY SUBUNIT 4"/>
    <property type="match status" value="1"/>
</dbReference>
<protein>
    <submittedName>
        <fullName evidence="4">Serine/threonine-protein phosphatase 4 regulatory subunit 4</fullName>
    </submittedName>
</protein>
<feature type="region of interest" description="Disordered" evidence="2">
    <location>
        <begin position="709"/>
        <end position="894"/>
    </location>
</feature>
<dbReference type="InParanoid" id="A0A1S3GZJ4"/>
<sequence length="894" mass="99438">MDIEPLVEDFQELQLDRIAPATQSAINLLKTEEELEKLTVDEKLNDIERAVYLLSSGQDIQRLSVISNLPDLLREHNVDCMRRVVPKVKEVLHVAQPEMQIAASSAFLQILQKDIVPVQNYTQTFLQTILSGLDSKDPDVANAWLETLLDVVELLPKEIIKRECLGTAVAKGQLSKSVQSRLASCRILGKIAPKFDAFIIKKEILPVVQSLCQDVDYEVRGCMCRQLDSVAKGLGLEATKSAILPELVELANDEESYVRLAGIETVVNILSLLDDETCNATIIPLVCKFCQQSLQNEDPTLPVVAKLIGKLCHGLSVNLTEDQKQWFLDFYRKLSRVGLSEKTKTPREGEPLNSPAKVPVIASIFPDEDRAVECRKNAAFNFPAMVVMTGARQFKTELYPTFSSLCNDPHLAVKKTIAHSFHEVVKLLGSSVHCVQGELISLLKDESIEILRGLVPHITETLDYMVKAGGSAITEAKMNAMSDVIPALLACETVLSGSNDWRLHAQIMESFSCLPKVFTSDQIYFKFIPLLFKKLQTVRPLPVRHAAARTILILIRNNRKMEHRQELICRLVDEYCHGKSCYKRSLFIDICKMAMELYSKSFFKEYFFEFVLEHATDPVPNIRLRLCSVLPRLKTILRLPADRNLLQQLESCVRKLLINERDRDVTASVRKSVEELDKITVPMDSMGRKTTVDDDIVDQRKEEEEKMLIEMEEKSRKDEPETKSSKKEEGKKKDKKDVACKIPAPKRASKIPAATSTRHQLEKSRSERELKAGSSNENTTPSKGNKTVKSLKNTTPSPTSKSRSPGSASSIGSACSTNSRRSSASSTYSSSSSVPSPSPSSAGRRRLNTGSPLSIASPDSSSYSTTNGGTAQKKNSQPGVSGVPTAKRKTSMSK</sequence>
<organism evidence="3 4">
    <name type="scientific">Lingula anatina</name>
    <name type="common">Brachiopod</name>
    <name type="synonym">Lingula unguis</name>
    <dbReference type="NCBI Taxonomy" id="7574"/>
    <lineage>
        <taxon>Eukaryota</taxon>
        <taxon>Metazoa</taxon>
        <taxon>Spiralia</taxon>
        <taxon>Lophotrochozoa</taxon>
        <taxon>Brachiopoda</taxon>
        <taxon>Linguliformea</taxon>
        <taxon>Lingulata</taxon>
        <taxon>Lingulida</taxon>
        <taxon>Linguloidea</taxon>
        <taxon>Lingulidae</taxon>
        <taxon>Lingula</taxon>
    </lineage>
</organism>
<dbReference type="InterPro" id="IPR021133">
    <property type="entry name" value="HEAT_type_2"/>
</dbReference>
<feature type="repeat" description="HEAT" evidence="1">
    <location>
        <begin position="204"/>
        <end position="241"/>
    </location>
</feature>
<dbReference type="Gene3D" id="1.25.10.10">
    <property type="entry name" value="Leucine-rich Repeat Variant"/>
    <property type="match status" value="1"/>
</dbReference>
<keyword evidence="3" id="KW-1185">Reference proteome</keyword>
<gene>
    <name evidence="4" type="primary">LOC106150698</name>
</gene>
<feature type="compositionally biased region" description="Polar residues" evidence="2">
    <location>
        <begin position="773"/>
        <end position="788"/>
    </location>
</feature>
<proteinExistence type="predicted"/>
<feature type="repeat" description="HEAT" evidence="1">
    <location>
        <begin position="243"/>
        <end position="281"/>
    </location>
</feature>
<dbReference type="KEGG" id="lak:106150698"/>
<dbReference type="InterPro" id="IPR016024">
    <property type="entry name" value="ARM-type_fold"/>
</dbReference>
<dbReference type="RefSeq" id="XP_013379097.1">
    <property type="nucleotide sequence ID" value="XM_013523643.1"/>
</dbReference>
<feature type="compositionally biased region" description="Low complexity" evidence="2">
    <location>
        <begin position="790"/>
        <end position="842"/>
    </location>
</feature>
<accession>A0A1S3GZJ4</accession>
<dbReference type="OrthoDB" id="340346at2759"/>
<feature type="compositionally biased region" description="Basic and acidic residues" evidence="2">
    <location>
        <begin position="759"/>
        <end position="771"/>
    </location>
</feature>
<dbReference type="GeneID" id="106150698"/>
<dbReference type="PROSITE" id="PS50077">
    <property type="entry name" value="HEAT_REPEAT"/>
    <property type="match status" value="3"/>
</dbReference>
<evidence type="ECO:0000313" key="3">
    <source>
        <dbReference type="Proteomes" id="UP000085678"/>
    </source>
</evidence>
<dbReference type="GO" id="GO:0019888">
    <property type="term" value="F:protein phosphatase regulator activity"/>
    <property type="evidence" value="ECO:0007669"/>
    <property type="project" value="TreeGrafter"/>
</dbReference>
<feature type="repeat" description="HEAT" evidence="1">
    <location>
        <begin position="398"/>
        <end position="432"/>
    </location>
</feature>
<dbReference type="InterPro" id="IPR011989">
    <property type="entry name" value="ARM-like"/>
</dbReference>
<feature type="compositionally biased region" description="Basic and acidic residues" evidence="2">
    <location>
        <begin position="709"/>
        <end position="739"/>
    </location>
</feature>
<dbReference type="SUPFAM" id="SSF48371">
    <property type="entry name" value="ARM repeat"/>
    <property type="match status" value="1"/>
</dbReference>
<dbReference type="InterPro" id="IPR039918">
    <property type="entry name" value="PPP4R4"/>
</dbReference>
<reference evidence="4" key="2">
    <citation type="submission" date="2025-08" db="UniProtKB">
        <authorList>
            <consortium name="RefSeq"/>
        </authorList>
    </citation>
    <scope>IDENTIFICATION</scope>
</reference>
<dbReference type="Proteomes" id="UP000085678">
    <property type="component" value="Unplaced"/>
</dbReference>
<dbReference type="GO" id="GO:0005829">
    <property type="term" value="C:cytosol"/>
    <property type="evidence" value="ECO:0007669"/>
    <property type="project" value="TreeGrafter"/>
</dbReference>
<dbReference type="GO" id="GO:0008287">
    <property type="term" value="C:protein serine/threonine phosphatase complex"/>
    <property type="evidence" value="ECO:0007669"/>
    <property type="project" value="TreeGrafter"/>
</dbReference>
<dbReference type="PANTHER" id="PTHR21467">
    <property type="entry name" value="PROTEIN PHOSPHATASE 4 REGULATORY SUBUNIT 4 PPP4R4"/>
    <property type="match status" value="1"/>
</dbReference>
<dbReference type="STRING" id="7574.A0A1S3GZJ4"/>
<feature type="compositionally biased region" description="Low complexity" evidence="2">
    <location>
        <begin position="851"/>
        <end position="864"/>
    </location>
</feature>
<name>A0A1S3GZJ4_LINAN</name>
<evidence type="ECO:0000313" key="4">
    <source>
        <dbReference type="RefSeq" id="XP_013379097.1"/>
    </source>
</evidence>
<evidence type="ECO:0000256" key="2">
    <source>
        <dbReference type="SAM" id="MobiDB-lite"/>
    </source>
</evidence>